<keyword evidence="5 13" id="KW-0732">Signal</keyword>
<dbReference type="STRING" id="1169540.A0A0G4H885"/>
<dbReference type="PROSITE" id="PS51257">
    <property type="entry name" value="PROKAR_LIPOPROTEIN"/>
    <property type="match status" value="1"/>
</dbReference>
<evidence type="ECO:0000256" key="2">
    <source>
        <dbReference type="ARBA" id="ARBA00004319"/>
    </source>
</evidence>
<evidence type="ECO:0000256" key="6">
    <source>
        <dbReference type="ARBA" id="ARBA00022737"/>
    </source>
</evidence>
<evidence type="ECO:0000256" key="13">
    <source>
        <dbReference type="RuleBase" id="RU361130"/>
    </source>
</evidence>
<keyword evidence="16" id="KW-1185">Reference proteome</keyword>
<dbReference type="Pfam" id="PF00085">
    <property type="entry name" value="Thioredoxin"/>
    <property type="match status" value="2"/>
</dbReference>
<feature type="signal peptide" evidence="13">
    <location>
        <begin position="1"/>
        <end position="34"/>
    </location>
</feature>
<dbReference type="CDD" id="cd02961">
    <property type="entry name" value="PDI_a_family"/>
    <property type="match status" value="1"/>
</dbReference>
<evidence type="ECO:0000259" key="14">
    <source>
        <dbReference type="PROSITE" id="PS51352"/>
    </source>
</evidence>
<dbReference type="GO" id="GO:0003756">
    <property type="term" value="F:protein disulfide isomerase activity"/>
    <property type="evidence" value="ECO:0007669"/>
    <property type="project" value="UniProtKB-EC"/>
</dbReference>
<comment type="catalytic activity">
    <reaction evidence="1 13">
        <text>Catalyzes the rearrangement of -S-S- bonds in proteins.</text>
        <dbReference type="EC" id="5.3.4.1"/>
    </reaction>
</comment>
<dbReference type="CDD" id="cd02995">
    <property type="entry name" value="PDI_a_PDI_a'_C"/>
    <property type="match status" value="1"/>
</dbReference>
<evidence type="ECO:0000256" key="12">
    <source>
        <dbReference type="RuleBase" id="RU004208"/>
    </source>
</evidence>
<comment type="subcellular location">
    <subcellularLocation>
        <location evidence="2">Endoplasmic reticulum lumen</location>
    </subcellularLocation>
</comment>
<evidence type="ECO:0000256" key="10">
    <source>
        <dbReference type="ARBA" id="ARBA00023284"/>
    </source>
</evidence>
<dbReference type="Pfam" id="PF13848">
    <property type="entry name" value="Thioredoxin_6"/>
    <property type="match status" value="1"/>
</dbReference>
<evidence type="ECO:0000313" key="15">
    <source>
        <dbReference type="EMBL" id="CEM39955.1"/>
    </source>
</evidence>
<evidence type="ECO:0000256" key="1">
    <source>
        <dbReference type="ARBA" id="ARBA00001182"/>
    </source>
</evidence>
<dbReference type="FunFam" id="3.40.30.10:FF:000023">
    <property type="entry name" value="Protein disulfide-isomerase"/>
    <property type="match status" value="1"/>
</dbReference>
<dbReference type="CDD" id="cd02982">
    <property type="entry name" value="PDI_b'_family"/>
    <property type="match status" value="1"/>
</dbReference>
<evidence type="ECO:0000313" key="16">
    <source>
        <dbReference type="Proteomes" id="UP000041254"/>
    </source>
</evidence>
<dbReference type="GO" id="GO:0034976">
    <property type="term" value="P:response to endoplasmic reticulum stress"/>
    <property type="evidence" value="ECO:0007669"/>
    <property type="project" value="TreeGrafter"/>
</dbReference>
<protein>
    <recommendedName>
        <fullName evidence="4 13">Protein disulfide-isomerase</fullName>
        <ecNumber evidence="4 13">5.3.4.1</ecNumber>
    </recommendedName>
</protein>
<dbReference type="CDD" id="cd02981">
    <property type="entry name" value="PDI_b_family"/>
    <property type="match status" value="1"/>
</dbReference>
<evidence type="ECO:0000256" key="9">
    <source>
        <dbReference type="ARBA" id="ARBA00023235"/>
    </source>
</evidence>
<keyword evidence="8 11" id="KW-1015">Disulfide bond</keyword>
<evidence type="ECO:0000256" key="3">
    <source>
        <dbReference type="ARBA" id="ARBA00006347"/>
    </source>
</evidence>
<keyword evidence="7" id="KW-0256">Endoplasmic reticulum</keyword>
<feature type="chain" id="PRO_5005118017" description="Protein disulfide-isomerase" evidence="13">
    <location>
        <begin position="35"/>
        <end position="495"/>
    </location>
</feature>
<keyword evidence="9 13" id="KW-0413">Isomerase</keyword>
<sequence>MLHRRRRPALWHGHGHAAVALLLLAACLRLGCRADVPVISEEEGVLLLTDGNFDAAMERHKMILVQFFAPWCGYCRQLAPEYAKAAKTLKSSNMDIPLAKVDATVETALAERFGVRGFPTIFFFVNGKEQEYTGGRTENAIVSWIQRKSGPPSVRLNQTAEAQDYLKRNPLALVGFFNDGEDISSFENVARSLEEVQFAHTFSPAVASHYQAKVPGLLFIKPFDEGKVQFEGDFHDPQAVLEFIGENKMPLVNKFTGDVAPELFGSGKPILVVIREENDQGRKAEQALHDASKQLKGRVLMAVVGVSDPIELRFLDYIGVSFEETPTLVLLKDPASNMVKYKMDEAITREAVLKFIDDFESADLSPFLRSEVIPAEQPGPVYAVVGKTFDDVVMKSKKDVLVFFYAPWCGHCKKFSGMYKSVAEKMSSVESILIADMDATANDVLGLDIQGFPTVKFFPQRDKQHAIDYEGERDVDTIIDFLQQHATIQFSKDEL</sequence>
<dbReference type="OrthoDB" id="72053at2759"/>
<dbReference type="GO" id="GO:0005788">
    <property type="term" value="C:endoplasmic reticulum lumen"/>
    <property type="evidence" value="ECO:0007669"/>
    <property type="project" value="UniProtKB-SubCell"/>
</dbReference>
<dbReference type="SUPFAM" id="SSF52833">
    <property type="entry name" value="Thioredoxin-like"/>
    <property type="match status" value="4"/>
</dbReference>
<proteinExistence type="inferred from homology"/>
<feature type="disulfide bond" description="Redox-active" evidence="11">
    <location>
        <begin position="72"/>
        <end position="75"/>
    </location>
</feature>
<dbReference type="PhylomeDB" id="A0A0G4H885"/>
<dbReference type="EMBL" id="CDMY01001057">
    <property type="protein sequence ID" value="CEM39955.1"/>
    <property type="molecule type" value="Genomic_DNA"/>
</dbReference>
<comment type="similarity">
    <text evidence="3 12">Belongs to the protein disulfide isomerase family.</text>
</comment>
<name>A0A0G4H885_VITBC</name>
<dbReference type="PRINTS" id="PR00421">
    <property type="entry name" value="THIOREDOXIN"/>
</dbReference>
<dbReference type="Gene3D" id="3.40.30.10">
    <property type="entry name" value="Glutaredoxin"/>
    <property type="match status" value="4"/>
</dbReference>
<dbReference type="Proteomes" id="UP000041254">
    <property type="component" value="Unassembled WGS sequence"/>
</dbReference>
<dbReference type="InParanoid" id="A0A0G4H885"/>
<dbReference type="InterPro" id="IPR017937">
    <property type="entry name" value="Thioredoxin_CS"/>
</dbReference>
<gene>
    <name evidence="15" type="ORF">Vbra_19861</name>
</gene>
<dbReference type="GO" id="GO:0006457">
    <property type="term" value="P:protein folding"/>
    <property type="evidence" value="ECO:0007669"/>
    <property type="project" value="TreeGrafter"/>
</dbReference>
<organism evidence="15 16">
    <name type="scientific">Vitrella brassicaformis (strain CCMP3155)</name>
    <dbReference type="NCBI Taxonomy" id="1169540"/>
    <lineage>
        <taxon>Eukaryota</taxon>
        <taxon>Sar</taxon>
        <taxon>Alveolata</taxon>
        <taxon>Colpodellida</taxon>
        <taxon>Vitrellaceae</taxon>
        <taxon>Vitrella</taxon>
    </lineage>
</organism>
<dbReference type="AlphaFoldDB" id="A0A0G4H885"/>
<evidence type="ECO:0000256" key="8">
    <source>
        <dbReference type="ARBA" id="ARBA00023157"/>
    </source>
</evidence>
<dbReference type="InterPro" id="IPR005792">
    <property type="entry name" value="Prot_disulphide_isomerase"/>
</dbReference>
<keyword evidence="10 11" id="KW-0676">Redox-active center</keyword>
<dbReference type="VEuPathDB" id="CryptoDB:Vbra_19861"/>
<dbReference type="PROSITE" id="PS51352">
    <property type="entry name" value="THIOREDOXIN_2"/>
    <property type="match status" value="2"/>
</dbReference>
<dbReference type="NCBIfam" id="TIGR01126">
    <property type="entry name" value="pdi_dom"/>
    <property type="match status" value="2"/>
</dbReference>
<dbReference type="PANTHER" id="PTHR18929">
    <property type="entry name" value="PROTEIN DISULFIDE ISOMERASE"/>
    <property type="match status" value="1"/>
</dbReference>
<evidence type="ECO:0000256" key="11">
    <source>
        <dbReference type="PIRSR" id="PIRSR605792-51"/>
    </source>
</evidence>
<dbReference type="EC" id="5.3.4.1" evidence="4 13"/>
<keyword evidence="6" id="KW-0677">Repeat</keyword>
<evidence type="ECO:0000256" key="4">
    <source>
        <dbReference type="ARBA" id="ARBA00012723"/>
    </source>
</evidence>
<dbReference type="NCBIfam" id="TIGR01130">
    <property type="entry name" value="ER_PDI_fam"/>
    <property type="match status" value="1"/>
</dbReference>
<dbReference type="InterPro" id="IPR013766">
    <property type="entry name" value="Thioredoxin_domain"/>
</dbReference>
<dbReference type="InterPro" id="IPR005788">
    <property type="entry name" value="PDI_thioredoxin-like_dom"/>
</dbReference>
<evidence type="ECO:0000256" key="7">
    <source>
        <dbReference type="ARBA" id="ARBA00022824"/>
    </source>
</evidence>
<dbReference type="InterPro" id="IPR036249">
    <property type="entry name" value="Thioredoxin-like_sf"/>
</dbReference>
<feature type="domain" description="Thioredoxin" evidence="14">
    <location>
        <begin position="353"/>
        <end position="487"/>
    </location>
</feature>
<reference evidence="15 16" key="1">
    <citation type="submission" date="2014-11" db="EMBL/GenBank/DDBJ databases">
        <authorList>
            <person name="Zhu J."/>
            <person name="Qi W."/>
            <person name="Song R."/>
        </authorList>
    </citation>
    <scope>NUCLEOTIDE SEQUENCE [LARGE SCALE GENOMIC DNA]</scope>
</reference>
<accession>A0A0G4H885</accession>
<evidence type="ECO:0000256" key="5">
    <source>
        <dbReference type="ARBA" id="ARBA00022729"/>
    </source>
</evidence>
<dbReference type="PROSITE" id="PS00194">
    <property type="entry name" value="THIOREDOXIN_1"/>
    <property type="match status" value="2"/>
</dbReference>
<dbReference type="OMA" id="FRSKHEP"/>
<feature type="domain" description="Thioredoxin" evidence="14">
    <location>
        <begin position="28"/>
        <end position="150"/>
    </location>
</feature>
<feature type="disulfide bond" description="Redox-active" evidence="11">
    <location>
        <begin position="409"/>
        <end position="412"/>
    </location>
</feature>